<dbReference type="SUPFAM" id="SSF81321">
    <property type="entry name" value="Family A G protein-coupled receptor-like"/>
    <property type="match status" value="1"/>
</dbReference>
<evidence type="ECO:0000256" key="8">
    <source>
        <dbReference type="SAM" id="Phobius"/>
    </source>
</evidence>
<dbReference type="GO" id="GO:0005886">
    <property type="term" value="C:plasma membrane"/>
    <property type="evidence" value="ECO:0007669"/>
    <property type="project" value="TreeGrafter"/>
</dbReference>
<dbReference type="Pfam" id="PF00008">
    <property type="entry name" value="EGF"/>
    <property type="match status" value="1"/>
</dbReference>
<feature type="transmembrane region" description="Helical" evidence="8">
    <location>
        <begin position="1513"/>
        <end position="1535"/>
    </location>
</feature>
<evidence type="ECO:0000256" key="3">
    <source>
        <dbReference type="ARBA" id="ARBA00022737"/>
    </source>
</evidence>
<comment type="caution">
    <text evidence="7">Lacks conserved residue(s) required for the propagation of feature annotation.</text>
</comment>
<evidence type="ECO:0000256" key="1">
    <source>
        <dbReference type="ARBA" id="ARBA00004167"/>
    </source>
</evidence>
<dbReference type="PANTHER" id="PTHR24270:SF61">
    <property type="entry name" value="EGF-LIKE DOMAIN-CONTAINING PROTEIN"/>
    <property type="match status" value="1"/>
</dbReference>
<dbReference type="InterPro" id="IPR036055">
    <property type="entry name" value="LDL_receptor-like_sf"/>
</dbReference>
<evidence type="ECO:0000313" key="14">
    <source>
        <dbReference type="Proteomes" id="UP000663852"/>
    </source>
</evidence>
<dbReference type="CDD" id="cd00054">
    <property type="entry name" value="EGF_CA"/>
    <property type="match status" value="1"/>
</dbReference>
<evidence type="ECO:0000259" key="10">
    <source>
        <dbReference type="PROSITE" id="PS50262"/>
    </source>
</evidence>
<evidence type="ECO:0000313" key="13">
    <source>
        <dbReference type="Proteomes" id="UP000663828"/>
    </source>
</evidence>
<dbReference type="Gene3D" id="2.10.25.10">
    <property type="entry name" value="Laminin"/>
    <property type="match status" value="1"/>
</dbReference>
<dbReference type="InterPro" id="IPR002172">
    <property type="entry name" value="LDrepeatLR_classA_rpt"/>
</dbReference>
<evidence type="ECO:0000256" key="4">
    <source>
        <dbReference type="ARBA" id="ARBA00022989"/>
    </source>
</evidence>
<dbReference type="SUPFAM" id="SSF57196">
    <property type="entry name" value="EGF/Laminin"/>
    <property type="match status" value="1"/>
</dbReference>
<feature type="transmembrane region" description="Helical" evidence="8">
    <location>
        <begin position="1260"/>
        <end position="1283"/>
    </location>
</feature>
<dbReference type="PANTHER" id="PTHR24270">
    <property type="entry name" value="LOW-DENSITY LIPOPROTEIN RECEPTOR-RELATED"/>
    <property type="match status" value="1"/>
</dbReference>
<dbReference type="Proteomes" id="UP000663852">
    <property type="component" value="Unassembled WGS sequence"/>
</dbReference>
<feature type="transmembrane region" description="Helical" evidence="8">
    <location>
        <begin position="1436"/>
        <end position="1459"/>
    </location>
</feature>
<accession>A0A814W6Q8</accession>
<organism evidence="11 14">
    <name type="scientific">Adineta ricciae</name>
    <name type="common">Rotifer</name>
    <dbReference type="NCBI Taxonomy" id="249248"/>
    <lineage>
        <taxon>Eukaryota</taxon>
        <taxon>Metazoa</taxon>
        <taxon>Spiralia</taxon>
        <taxon>Gnathifera</taxon>
        <taxon>Rotifera</taxon>
        <taxon>Eurotatoria</taxon>
        <taxon>Bdelloidea</taxon>
        <taxon>Adinetida</taxon>
        <taxon>Adinetidae</taxon>
        <taxon>Adineta</taxon>
    </lineage>
</organism>
<comment type="subcellular location">
    <subcellularLocation>
        <location evidence="1">Membrane</location>
        <topology evidence="1">Single-pass membrane protein</topology>
    </subcellularLocation>
</comment>
<dbReference type="PROSITE" id="PS50068">
    <property type="entry name" value="LDLRA_2"/>
    <property type="match status" value="1"/>
</dbReference>
<evidence type="ECO:0000256" key="2">
    <source>
        <dbReference type="ARBA" id="ARBA00022692"/>
    </source>
</evidence>
<dbReference type="PROSITE" id="PS50262">
    <property type="entry name" value="G_PROTEIN_RECEP_F1_2"/>
    <property type="match status" value="1"/>
</dbReference>
<comment type="caution">
    <text evidence="11">The sequence shown here is derived from an EMBL/GenBank/DDBJ whole genome shotgun (WGS) entry which is preliminary data.</text>
</comment>
<keyword evidence="5 8" id="KW-0472">Membrane</keyword>
<feature type="disulfide bond" evidence="7">
    <location>
        <begin position="1017"/>
        <end position="1026"/>
    </location>
</feature>
<dbReference type="SMART" id="SM00181">
    <property type="entry name" value="EGF"/>
    <property type="match status" value="3"/>
</dbReference>
<evidence type="ECO:0000256" key="5">
    <source>
        <dbReference type="ARBA" id="ARBA00023136"/>
    </source>
</evidence>
<dbReference type="Gene3D" id="1.20.1070.10">
    <property type="entry name" value="Rhodopsin 7-helix transmembrane proteins"/>
    <property type="match status" value="1"/>
</dbReference>
<keyword evidence="7" id="KW-0245">EGF-like domain</keyword>
<name>A0A814W6Q8_ADIRI</name>
<dbReference type="PRINTS" id="PR00261">
    <property type="entry name" value="LDLRECEPTOR"/>
</dbReference>
<feature type="transmembrane region" description="Helical" evidence="8">
    <location>
        <begin position="1352"/>
        <end position="1372"/>
    </location>
</feature>
<evidence type="ECO:0000256" key="7">
    <source>
        <dbReference type="PROSITE-ProRule" id="PRU00076"/>
    </source>
</evidence>
<dbReference type="Proteomes" id="UP000663828">
    <property type="component" value="Unassembled WGS sequence"/>
</dbReference>
<dbReference type="EMBL" id="CAJNOJ010000147">
    <property type="protein sequence ID" value="CAF1198029.1"/>
    <property type="molecule type" value="Genomic_DNA"/>
</dbReference>
<sequence length="1562" mass="181161">MQLNLIVASIQINLHRTNDIFDELLVQHNCLHIPASADYEIFPFQIIPYCLSRWSTTWLNIEANSYDKRLTFIELYALNVTGEQLLTWSAPIDIIEDYEFYRNEISSSDDTQSAFSSKVFHNCTPSRFGPLCQYALDMNNSPFLSIEELVNRFYQQAYQPTTLTCYIHLTCQRGSTTMCLDWAEICDGEINCLNNGVDEENCWQIQISECKDDEYRCFNGQCISKIFAHDNSHVYECLDLSDELVSPMLMFPHLVVVPTFFITDIQCSARLAGMNTRLTSSCVSRRHTLLKEAMIFDTPATLSKTCWLAFQCTMKILERSNPICLKLCPNTICTQTINETCPDLLFVPYEGFVFGHLQLAYLKNAILNVSMPSLPQYICYNDQLCHGFRSNVSVLKFNGKTCRRFEDFPLQKPSILSYFNWIDMILQIIYQQLYHCNTILYNSSLVCDSSTMYRCRNSSKCISQFQLCDYTYDCAYKDDEQCSLTNEICSIYESISLFKCPATNKCISLKKVKDRFCDCGRDQYGLCDDENSVYHIVRKQISFPTVCDGYTELAPVVIDGRNETDETECAHWPCDNTYTRCDGIWNCFNGADEVDCHFLSTFRECPPKHHVCISLTTYEYICLPLKKAHDGQVNCVAGIDEPHLCRDTNYQLANQQFYCQNHTDKSCTSLGQLCHEKKECFFGNHEFLCPNIEGNDGKLPNVTSLSNFLHERLNDERKRSIVYFSLANSHQSTRQITPDRKIPDISSLFPVTGQEYDQRCHRGLPLQVWLNKNSTEKACLCPPSFYGGMCQYQNQRVSLTLKFQTYSAWRQTLFAMIISLIDDSDERVIHSVEHLTYLYTEHCEKKFNLYLLYSTRPKLSSRIYSIHIDIYEKLSLAYHGSHLIPLQYPFLPVHRIALQIQILHPTASHRCSITRCTHGRCVVYANVGDQDLTFCQCYQGWTGKYCTIQHSCRCSLDSLCIGVTGTNRSICVCPRNKWGPRCLLHSTHCQMNPCRNHGQCISMNDEIMSDKEFICICPKGFSGKQCEVIDNKLIISFEENVYFPQRILIYFIEIQSGGPPINGSIFRTIGPYEKTIIIYWTHPYHIVLVEYSDKNLYLLSVADTWNQSSTLIRTFNSSNRCYHLSEVFNDTLMQLHLLRRIKYYHLPCQQTPMKIPCFYDDTHFCLCYNHGHDHRVANCFEFSYTTKHDCYDQSSCENQAQCIQDRPICPKTSKCICPKCFYGQRCQFSFNLFDLSLESILSYHIQPNRSIRYQPSLIQFNIALTMIISITGFINGILSLITFQSKGTRKVGSGVYLFASTITTMVAILIFALKFSIFLCVQISSITNRSFLTFQCRSMDFFLRITLNMTQWLYACVAIERAMTIITGTNFYTQRSKQMSKYVIGFLMIFMIITTIHDPIHRRLFYDVPDDDQNQRIWCRVTYSSTLQLLNLLINIFHFVVPFGINFISAIIIMTRTGCKQRTRHANHRRFIYKQFQQHFHLFFAPIVLALLAFPRLSILFKSICLTSNTDPWLITCGYYISFIPLTLSFILFIIPSKLYRTQFLIAVNHYRRRLQMRIHPV</sequence>
<dbReference type="PROSITE" id="PS00022">
    <property type="entry name" value="EGF_1"/>
    <property type="match status" value="2"/>
</dbReference>
<keyword evidence="4 8" id="KW-1133">Transmembrane helix</keyword>
<evidence type="ECO:0000313" key="12">
    <source>
        <dbReference type="EMBL" id="CAF1620892.1"/>
    </source>
</evidence>
<dbReference type="PROSITE" id="PS01186">
    <property type="entry name" value="EGF_2"/>
    <property type="match status" value="2"/>
</dbReference>
<dbReference type="EMBL" id="CAJNOR010007641">
    <property type="protein sequence ID" value="CAF1620892.1"/>
    <property type="molecule type" value="Genomic_DNA"/>
</dbReference>
<feature type="domain" description="EGF-like" evidence="9">
    <location>
        <begin position="985"/>
        <end position="1027"/>
    </location>
</feature>
<evidence type="ECO:0000256" key="6">
    <source>
        <dbReference type="ARBA" id="ARBA00023157"/>
    </source>
</evidence>
<protein>
    <submittedName>
        <fullName evidence="11">Uncharacterized protein</fullName>
    </submittedName>
</protein>
<feature type="transmembrane region" description="Helical" evidence="8">
    <location>
        <begin position="1379"/>
        <end position="1397"/>
    </location>
</feature>
<dbReference type="InterPro" id="IPR050685">
    <property type="entry name" value="LDLR"/>
</dbReference>
<dbReference type="GO" id="GO:0016192">
    <property type="term" value="P:vesicle-mediated transport"/>
    <property type="evidence" value="ECO:0007669"/>
    <property type="project" value="UniProtKB-ARBA"/>
</dbReference>
<feature type="transmembrane region" description="Helical" evidence="8">
    <location>
        <begin position="1295"/>
        <end position="1324"/>
    </location>
</feature>
<dbReference type="Gene3D" id="4.10.400.10">
    <property type="entry name" value="Low-density Lipoprotein Receptor"/>
    <property type="match status" value="1"/>
</dbReference>
<evidence type="ECO:0000313" key="11">
    <source>
        <dbReference type="EMBL" id="CAF1198029.1"/>
    </source>
</evidence>
<dbReference type="OrthoDB" id="10056524at2759"/>
<dbReference type="InterPro" id="IPR017452">
    <property type="entry name" value="GPCR_Rhodpsn_7TM"/>
</dbReference>
<feature type="domain" description="G-protein coupled receptors family 1 profile" evidence="10">
    <location>
        <begin position="1275"/>
        <end position="1533"/>
    </location>
</feature>
<proteinExistence type="predicted"/>
<dbReference type="SMART" id="SM00192">
    <property type="entry name" value="LDLa"/>
    <property type="match status" value="5"/>
</dbReference>
<gene>
    <name evidence="11" type="ORF">EDS130_LOCUS25197</name>
    <name evidence="12" type="ORF">XAT740_LOCUS50229</name>
</gene>
<dbReference type="PROSITE" id="PS50026">
    <property type="entry name" value="EGF_3"/>
    <property type="match status" value="1"/>
</dbReference>
<keyword evidence="3" id="KW-0677">Repeat</keyword>
<keyword evidence="13" id="KW-1185">Reference proteome</keyword>
<keyword evidence="2 8" id="KW-0812">Transmembrane</keyword>
<evidence type="ECO:0000259" key="9">
    <source>
        <dbReference type="PROSITE" id="PS50026"/>
    </source>
</evidence>
<keyword evidence="6 7" id="KW-1015">Disulfide bond</keyword>
<reference evidence="11" key="1">
    <citation type="submission" date="2021-02" db="EMBL/GenBank/DDBJ databases">
        <authorList>
            <person name="Nowell W R."/>
        </authorList>
    </citation>
    <scope>NUCLEOTIDE SEQUENCE</scope>
</reference>
<dbReference type="InterPro" id="IPR000742">
    <property type="entry name" value="EGF"/>
</dbReference>
<feature type="transmembrane region" description="Helical" evidence="8">
    <location>
        <begin position="1480"/>
        <end position="1501"/>
    </location>
</feature>